<dbReference type="Proteomes" id="UP001305414">
    <property type="component" value="Unassembled WGS sequence"/>
</dbReference>
<organism evidence="4 5">
    <name type="scientific">Xylaria bambusicola</name>
    <dbReference type="NCBI Taxonomy" id="326684"/>
    <lineage>
        <taxon>Eukaryota</taxon>
        <taxon>Fungi</taxon>
        <taxon>Dikarya</taxon>
        <taxon>Ascomycota</taxon>
        <taxon>Pezizomycotina</taxon>
        <taxon>Sordariomycetes</taxon>
        <taxon>Xylariomycetidae</taxon>
        <taxon>Xylariales</taxon>
        <taxon>Xylariaceae</taxon>
        <taxon>Xylaria</taxon>
    </lineage>
</organism>
<dbReference type="AlphaFoldDB" id="A0AAN7UGS2"/>
<reference evidence="4 5" key="1">
    <citation type="submission" date="2023-10" db="EMBL/GenBank/DDBJ databases">
        <title>Draft genome sequence of Xylaria bambusicola isolate GMP-LS, the root and basal stem rot pathogen of sugarcane in Indonesia.</title>
        <authorList>
            <person name="Selvaraj P."/>
            <person name="Muralishankar V."/>
            <person name="Muruganantham S."/>
            <person name="Sp S."/>
            <person name="Haryani S."/>
            <person name="Lau K.J.X."/>
            <person name="Naqvi N.I."/>
        </authorList>
    </citation>
    <scope>NUCLEOTIDE SEQUENCE [LARGE SCALE GENOMIC DNA]</scope>
    <source>
        <strain evidence="4">GMP-LS</strain>
    </source>
</reference>
<comment type="caution">
    <text evidence="4">The sequence shown here is derived from an EMBL/GenBank/DDBJ whole genome shotgun (WGS) entry which is preliminary data.</text>
</comment>
<dbReference type="GO" id="GO:0004497">
    <property type="term" value="F:monooxygenase activity"/>
    <property type="evidence" value="ECO:0007669"/>
    <property type="project" value="InterPro"/>
</dbReference>
<keyword evidence="1" id="KW-0349">Heme</keyword>
<proteinExistence type="predicted"/>
<dbReference type="GO" id="GO:0005506">
    <property type="term" value="F:iron ion binding"/>
    <property type="evidence" value="ECO:0007669"/>
    <property type="project" value="InterPro"/>
</dbReference>
<dbReference type="InterPro" id="IPR050121">
    <property type="entry name" value="Cytochrome_P450_monoxygenase"/>
</dbReference>
<keyword evidence="3" id="KW-0408">Iron</keyword>
<dbReference type="Gene3D" id="1.10.630.10">
    <property type="entry name" value="Cytochrome P450"/>
    <property type="match status" value="2"/>
</dbReference>
<dbReference type="PANTHER" id="PTHR24305">
    <property type="entry name" value="CYTOCHROME P450"/>
    <property type="match status" value="1"/>
</dbReference>
<evidence type="ECO:0000256" key="2">
    <source>
        <dbReference type="ARBA" id="ARBA00022723"/>
    </source>
</evidence>
<dbReference type="PANTHER" id="PTHR24305:SF226">
    <property type="entry name" value="CYTOCHROME P450 MONOOXYGENASE"/>
    <property type="match status" value="1"/>
</dbReference>
<keyword evidence="5" id="KW-1185">Reference proteome</keyword>
<evidence type="ECO:0000256" key="1">
    <source>
        <dbReference type="ARBA" id="ARBA00022617"/>
    </source>
</evidence>
<gene>
    <name evidence="4" type="ORF">RRF57_001037</name>
</gene>
<dbReference type="GO" id="GO:0020037">
    <property type="term" value="F:heme binding"/>
    <property type="evidence" value="ECO:0007669"/>
    <property type="project" value="InterPro"/>
</dbReference>
<dbReference type="InterPro" id="IPR036396">
    <property type="entry name" value="Cyt_P450_sf"/>
</dbReference>
<protein>
    <submittedName>
        <fullName evidence="4">Uncharacterized protein</fullName>
    </submittedName>
</protein>
<name>A0AAN7UGS2_9PEZI</name>
<evidence type="ECO:0000256" key="3">
    <source>
        <dbReference type="ARBA" id="ARBA00023004"/>
    </source>
</evidence>
<evidence type="ECO:0000313" key="4">
    <source>
        <dbReference type="EMBL" id="KAK5625321.1"/>
    </source>
</evidence>
<accession>A0AAN7UGS2</accession>
<dbReference type="GO" id="GO:0016705">
    <property type="term" value="F:oxidoreductase activity, acting on paired donors, with incorporation or reduction of molecular oxygen"/>
    <property type="evidence" value="ECO:0007669"/>
    <property type="project" value="InterPro"/>
</dbReference>
<dbReference type="EMBL" id="JAWHQM010000002">
    <property type="protein sequence ID" value="KAK5625321.1"/>
    <property type="molecule type" value="Genomic_DNA"/>
</dbReference>
<dbReference type="SUPFAM" id="SSF48264">
    <property type="entry name" value="Cytochrome P450"/>
    <property type="match status" value="1"/>
</dbReference>
<sequence>MYVRHQLHLLRAFPGSFTAKLTDAYSGYFAFRKRLHLITLEDHATYSPTIRHGPNKLLFNSATALHDIYDNNRIVKSRINSALMKHRRRIVGSAINEYPMRVFERAMIRQIDLFVTILLESSQSSQPVNITEVVTYLACFPLKLQTDPKYCFMVTGMFCVNHLANTRMQWHRLHQFGVFLFFNYFINDIRERYKRLLETMIRARLPEDKNIREDLFSVMADAMNRGEKIREAFAQDSKIRAGPQLANCRYLQSCICEALRITPPVKGTPWREVAADEKIKPLIVDDHVIPPETQVGIPISSNQNYDCGEPEDSDAPSIRTFLSRISLVRREINGLFRGQSGHCKTPVFRFELAPGELGKVGGDTPDHTDGGGVEVSTNYTTLLQDNMMESRTHITPKSLQ</sequence>
<keyword evidence="2" id="KW-0479">Metal-binding</keyword>
<evidence type="ECO:0000313" key="5">
    <source>
        <dbReference type="Proteomes" id="UP001305414"/>
    </source>
</evidence>